<evidence type="ECO:0000313" key="3">
    <source>
        <dbReference type="Proteomes" id="UP000533080"/>
    </source>
</evidence>
<dbReference type="AlphaFoldDB" id="A0A7Y4ID91"/>
<feature type="region of interest" description="Disordered" evidence="1">
    <location>
        <begin position="17"/>
        <end position="67"/>
    </location>
</feature>
<organism evidence="2 3">
    <name type="scientific">Myxococcus xanthus</name>
    <dbReference type="NCBI Taxonomy" id="34"/>
    <lineage>
        <taxon>Bacteria</taxon>
        <taxon>Pseudomonadati</taxon>
        <taxon>Myxococcota</taxon>
        <taxon>Myxococcia</taxon>
        <taxon>Myxococcales</taxon>
        <taxon>Cystobacterineae</taxon>
        <taxon>Myxococcaceae</taxon>
        <taxon>Myxococcus</taxon>
    </lineage>
</organism>
<dbReference type="Proteomes" id="UP000533080">
    <property type="component" value="Unassembled WGS sequence"/>
</dbReference>
<gene>
    <name evidence="2" type="ORF">HNV28_01010</name>
</gene>
<evidence type="ECO:0000313" key="2">
    <source>
        <dbReference type="EMBL" id="NOJ76956.1"/>
    </source>
</evidence>
<protein>
    <submittedName>
        <fullName evidence="2">Uncharacterized protein</fullName>
    </submittedName>
</protein>
<name>A0A7Y4ID91_MYXXA</name>
<feature type="compositionally biased region" description="Low complexity" evidence="1">
    <location>
        <begin position="18"/>
        <end position="32"/>
    </location>
</feature>
<dbReference type="EMBL" id="JABFNT010000003">
    <property type="protein sequence ID" value="NOJ76956.1"/>
    <property type="molecule type" value="Genomic_DNA"/>
</dbReference>
<comment type="caution">
    <text evidence="2">The sequence shown here is derived from an EMBL/GenBank/DDBJ whole genome shotgun (WGS) entry which is preliminary data.</text>
</comment>
<sequence>MLLDMYLYFGLPLRPAPRRAASQASQPRTSSTERTATGGKSVSGARAPERKAAPQLTVIEGGAADIR</sequence>
<evidence type="ECO:0000256" key="1">
    <source>
        <dbReference type="SAM" id="MobiDB-lite"/>
    </source>
</evidence>
<reference evidence="2 3" key="1">
    <citation type="submission" date="2020-05" db="EMBL/GenBank/DDBJ databases">
        <authorList>
            <person name="Whitworth D."/>
        </authorList>
    </citation>
    <scope>NUCLEOTIDE SEQUENCE [LARGE SCALE GENOMIC DNA]</scope>
    <source>
        <strain evidence="2 3">AM005</strain>
    </source>
</reference>
<accession>A0A7Y4ID91</accession>
<proteinExistence type="predicted"/>